<proteinExistence type="predicted"/>
<keyword evidence="1 2" id="KW-0238">DNA-binding</keyword>
<dbReference type="Pfam" id="PF00440">
    <property type="entry name" value="TetR_N"/>
    <property type="match status" value="1"/>
</dbReference>
<evidence type="ECO:0000256" key="2">
    <source>
        <dbReference type="PROSITE-ProRule" id="PRU00335"/>
    </source>
</evidence>
<dbReference type="AlphaFoldDB" id="A0A845LEM4"/>
<dbReference type="Gene3D" id="1.10.357.10">
    <property type="entry name" value="Tetracycline Repressor, domain 2"/>
    <property type="match status" value="1"/>
</dbReference>
<protein>
    <submittedName>
        <fullName evidence="4">TetR family transcriptional regulator</fullName>
    </submittedName>
</protein>
<dbReference type="RefSeq" id="WP_161261464.1">
    <property type="nucleotide sequence ID" value="NZ_JAFBDC010000004.1"/>
</dbReference>
<dbReference type="PROSITE" id="PS01081">
    <property type="entry name" value="HTH_TETR_1"/>
    <property type="match status" value="1"/>
</dbReference>
<keyword evidence="5" id="KW-1185">Reference proteome</keyword>
<organism evidence="4 5">
    <name type="scientific">Heliomicrobium gestii</name>
    <name type="common">Heliobacterium gestii</name>
    <dbReference type="NCBI Taxonomy" id="2699"/>
    <lineage>
        <taxon>Bacteria</taxon>
        <taxon>Bacillati</taxon>
        <taxon>Bacillota</taxon>
        <taxon>Clostridia</taxon>
        <taxon>Eubacteriales</taxon>
        <taxon>Heliobacteriaceae</taxon>
        <taxon>Heliomicrobium</taxon>
    </lineage>
</organism>
<dbReference type="PROSITE" id="PS50977">
    <property type="entry name" value="HTH_TETR_2"/>
    <property type="match status" value="1"/>
</dbReference>
<dbReference type="SUPFAM" id="SSF46689">
    <property type="entry name" value="Homeodomain-like"/>
    <property type="match status" value="1"/>
</dbReference>
<name>A0A845LEM4_HELGE</name>
<reference evidence="4 5" key="1">
    <citation type="submission" date="2020-01" db="EMBL/GenBank/DDBJ databases">
        <title>Whole genome sequence of Heliobacterium gestii DSM 11169.</title>
        <authorList>
            <person name="Kyndt J.A."/>
            <person name="Meyer T.E."/>
        </authorList>
    </citation>
    <scope>NUCLEOTIDE SEQUENCE [LARGE SCALE GENOMIC DNA]</scope>
    <source>
        <strain evidence="4 5">DSM 11169</strain>
    </source>
</reference>
<feature type="DNA-binding region" description="H-T-H motif" evidence="2">
    <location>
        <begin position="32"/>
        <end position="51"/>
    </location>
</feature>
<dbReference type="Proteomes" id="UP000471031">
    <property type="component" value="Unassembled WGS sequence"/>
</dbReference>
<dbReference type="OrthoDB" id="9785164at2"/>
<dbReference type="InterPro" id="IPR050624">
    <property type="entry name" value="HTH-type_Tx_Regulator"/>
</dbReference>
<dbReference type="PANTHER" id="PTHR43479">
    <property type="entry name" value="ACREF/ENVCD OPERON REPRESSOR-RELATED"/>
    <property type="match status" value="1"/>
</dbReference>
<comment type="caution">
    <text evidence="4">The sequence shown here is derived from an EMBL/GenBank/DDBJ whole genome shotgun (WGS) entry which is preliminary data.</text>
</comment>
<evidence type="ECO:0000259" key="3">
    <source>
        <dbReference type="PROSITE" id="PS50977"/>
    </source>
</evidence>
<dbReference type="InterPro" id="IPR009057">
    <property type="entry name" value="Homeodomain-like_sf"/>
</dbReference>
<dbReference type="InterPro" id="IPR023772">
    <property type="entry name" value="DNA-bd_HTH_TetR-type_CS"/>
</dbReference>
<accession>A0A845LEM4</accession>
<dbReference type="InterPro" id="IPR001647">
    <property type="entry name" value="HTH_TetR"/>
</dbReference>
<gene>
    <name evidence="4" type="ORF">GTO89_07560</name>
</gene>
<sequence>MTRITKKPEERKSELIDAAYHLFLEKGYHHTTVSDIVKEVSVAQGTFFYHFPTKEAILEAIMERYISQILDDAKQIVENATFTAPQKFCAFVDSIFVNLIRQGVSIPQLLCEDKHRNLKHKIETHCRHLFTPYVIQILEQGTAERSMAIEHLPQTVDYMNTITSFLIESSSFGESSEDVAKKAAIAEKLLACALGVPREQIVFHSIHLLSAPR</sequence>
<dbReference type="PANTHER" id="PTHR43479:SF11">
    <property type="entry name" value="ACREF_ENVCD OPERON REPRESSOR-RELATED"/>
    <property type="match status" value="1"/>
</dbReference>
<evidence type="ECO:0000313" key="5">
    <source>
        <dbReference type="Proteomes" id="UP000471031"/>
    </source>
</evidence>
<evidence type="ECO:0000313" key="4">
    <source>
        <dbReference type="EMBL" id="MZP42895.1"/>
    </source>
</evidence>
<dbReference type="PRINTS" id="PR00455">
    <property type="entry name" value="HTHTETR"/>
</dbReference>
<dbReference type="GO" id="GO:0003677">
    <property type="term" value="F:DNA binding"/>
    <property type="evidence" value="ECO:0007669"/>
    <property type="project" value="UniProtKB-UniRule"/>
</dbReference>
<dbReference type="EMBL" id="WXEX01000005">
    <property type="protein sequence ID" value="MZP42895.1"/>
    <property type="molecule type" value="Genomic_DNA"/>
</dbReference>
<evidence type="ECO:0000256" key="1">
    <source>
        <dbReference type="ARBA" id="ARBA00023125"/>
    </source>
</evidence>
<feature type="domain" description="HTH tetR-type" evidence="3">
    <location>
        <begin position="9"/>
        <end position="69"/>
    </location>
</feature>